<dbReference type="Pfam" id="PF13489">
    <property type="entry name" value="Methyltransf_23"/>
    <property type="match status" value="1"/>
</dbReference>
<evidence type="ECO:0000256" key="2">
    <source>
        <dbReference type="SAM" id="MobiDB-lite"/>
    </source>
</evidence>
<feature type="compositionally biased region" description="Basic and acidic residues" evidence="2">
    <location>
        <begin position="232"/>
        <end position="243"/>
    </location>
</feature>
<accession>A0A345YLD6</accession>
<feature type="region of interest" description="Disordered" evidence="2">
    <location>
        <begin position="219"/>
        <end position="243"/>
    </location>
</feature>
<dbReference type="PANTHER" id="PTHR43861">
    <property type="entry name" value="TRANS-ACONITATE 2-METHYLTRANSFERASE-RELATED"/>
    <property type="match status" value="1"/>
</dbReference>
<name>A0A345YLD6_9MICO</name>
<keyword evidence="1" id="KW-0808">Transferase</keyword>
<evidence type="ECO:0000313" key="4">
    <source>
        <dbReference type="EMBL" id="RRR23350.1"/>
    </source>
</evidence>
<protein>
    <submittedName>
        <fullName evidence="4">Class I SAM-dependent methyltransferase</fullName>
    </submittedName>
</protein>
<dbReference type="Proteomes" id="UP000282185">
    <property type="component" value="Unassembled WGS sequence"/>
</dbReference>
<gene>
    <name evidence="3" type="ORF">DWV08_03240</name>
    <name evidence="4" type="ORF">DXU92_08375</name>
</gene>
<dbReference type="EMBL" id="QSWH01000003">
    <property type="protein sequence ID" value="RRR23350.1"/>
    <property type="molecule type" value="Genomic_DNA"/>
</dbReference>
<keyword evidence="4" id="KW-0489">Methyltransferase</keyword>
<proteinExistence type="predicted"/>
<evidence type="ECO:0000313" key="3">
    <source>
        <dbReference type="EMBL" id="AXK44738.1"/>
    </source>
</evidence>
<dbReference type="InterPro" id="IPR029063">
    <property type="entry name" value="SAM-dependent_MTases_sf"/>
</dbReference>
<evidence type="ECO:0000313" key="5">
    <source>
        <dbReference type="Proteomes" id="UP000254236"/>
    </source>
</evidence>
<organism evidence="4 6">
    <name type="scientific">Brachybacterium saurashtrense</name>
    <dbReference type="NCBI Taxonomy" id="556288"/>
    <lineage>
        <taxon>Bacteria</taxon>
        <taxon>Bacillati</taxon>
        <taxon>Actinomycetota</taxon>
        <taxon>Actinomycetes</taxon>
        <taxon>Micrococcales</taxon>
        <taxon>Dermabacteraceae</taxon>
        <taxon>Brachybacterium</taxon>
    </lineage>
</organism>
<dbReference type="CDD" id="cd02440">
    <property type="entry name" value="AdoMet_MTases"/>
    <property type="match status" value="1"/>
</dbReference>
<dbReference type="GO" id="GO:0032259">
    <property type="term" value="P:methylation"/>
    <property type="evidence" value="ECO:0007669"/>
    <property type="project" value="UniProtKB-KW"/>
</dbReference>
<dbReference type="Gene3D" id="3.40.50.150">
    <property type="entry name" value="Vaccinia Virus protein VP39"/>
    <property type="match status" value="1"/>
</dbReference>
<dbReference type="RefSeq" id="WP_115412491.1">
    <property type="nucleotide sequence ID" value="NZ_CP031356.1"/>
</dbReference>
<dbReference type="EMBL" id="CP031356">
    <property type="protein sequence ID" value="AXK44738.1"/>
    <property type="molecule type" value="Genomic_DNA"/>
</dbReference>
<reference evidence="3 5" key="1">
    <citation type="submission" date="2018-07" db="EMBL/GenBank/DDBJ databases">
        <title>Brachybacterium saurashtrense DSM 23186 genome sequence.</title>
        <authorList>
            <person name="Guo L."/>
        </authorList>
    </citation>
    <scope>NUCLEOTIDE SEQUENCE [LARGE SCALE GENOMIC DNA]</scope>
    <source>
        <strain evidence="3 5">DSM 23186</strain>
    </source>
</reference>
<evidence type="ECO:0000313" key="6">
    <source>
        <dbReference type="Proteomes" id="UP000282185"/>
    </source>
</evidence>
<evidence type="ECO:0000256" key="1">
    <source>
        <dbReference type="ARBA" id="ARBA00022679"/>
    </source>
</evidence>
<sequence length="243" mass="26405">MTALEAYARHAEEYAELLGALDAMAPADVRRIETWAGQVAGRVLDLGCGPGHWTAHLVELGHQAEGWDPVDEFVGIARHRHPGVVYRRAALADLDGQHGRWGGILAWYSLIHLEPAEMPRALTQLRQGLRPSGTLLLGFFDGPRQESFDHAVAPAQHWPVARLVEIVEEAGLEVVDVETRQDPGSRPHAALQARRPDGLGLAPSLGWGAWDSALRTAAQGMRTTGRSAARTPDTDAPIRDSPQ</sequence>
<dbReference type="Proteomes" id="UP000254236">
    <property type="component" value="Chromosome"/>
</dbReference>
<dbReference type="PANTHER" id="PTHR43861:SF3">
    <property type="entry name" value="PUTATIVE (AFU_ORTHOLOGUE AFUA_2G14390)-RELATED"/>
    <property type="match status" value="1"/>
</dbReference>
<keyword evidence="5" id="KW-1185">Reference proteome</keyword>
<dbReference type="AlphaFoldDB" id="A0A345YLD6"/>
<dbReference type="SUPFAM" id="SSF53335">
    <property type="entry name" value="S-adenosyl-L-methionine-dependent methyltransferases"/>
    <property type="match status" value="1"/>
</dbReference>
<dbReference type="OrthoDB" id="9805171at2"/>
<reference evidence="4 6" key="2">
    <citation type="submission" date="2018-08" db="EMBL/GenBank/DDBJ databases">
        <title>Brachybacterium saurashtrense DSM 23186.</title>
        <authorList>
            <person name="Li Y."/>
        </authorList>
    </citation>
    <scope>NUCLEOTIDE SEQUENCE [LARGE SCALE GENOMIC DNA]</scope>
    <source>
        <strain evidence="4 6">DSM 23186</strain>
    </source>
</reference>
<dbReference type="GO" id="GO:0008168">
    <property type="term" value="F:methyltransferase activity"/>
    <property type="evidence" value="ECO:0007669"/>
    <property type="project" value="UniProtKB-KW"/>
</dbReference>
<dbReference type="KEGG" id="bsau:DWV08_03240"/>